<dbReference type="SUPFAM" id="SSF51316">
    <property type="entry name" value="Mss4-like"/>
    <property type="match status" value="1"/>
</dbReference>
<dbReference type="AlphaFoldDB" id="A0A382VVT3"/>
<dbReference type="InterPro" id="IPR011057">
    <property type="entry name" value="Mss4-like_sf"/>
</dbReference>
<name>A0A382VVT3_9ZZZZ</name>
<protein>
    <submittedName>
        <fullName evidence="1">Uncharacterized protein</fullName>
    </submittedName>
</protein>
<evidence type="ECO:0000313" key="1">
    <source>
        <dbReference type="EMBL" id="SVD50613.1"/>
    </source>
</evidence>
<accession>A0A382VVT3</accession>
<organism evidence="1">
    <name type="scientific">marine metagenome</name>
    <dbReference type="NCBI Taxonomy" id="408172"/>
    <lineage>
        <taxon>unclassified sequences</taxon>
        <taxon>metagenomes</taxon>
        <taxon>ecological metagenomes</taxon>
    </lineage>
</organism>
<reference evidence="1" key="1">
    <citation type="submission" date="2018-05" db="EMBL/GenBank/DDBJ databases">
        <authorList>
            <person name="Lanie J.A."/>
            <person name="Ng W.-L."/>
            <person name="Kazmierczak K.M."/>
            <person name="Andrzejewski T.M."/>
            <person name="Davidsen T.M."/>
            <person name="Wayne K.J."/>
            <person name="Tettelin H."/>
            <person name="Glass J.I."/>
            <person name="Rusch D."/>
            <person name="Podicherti R."/>
            <person name="Tsui H.-C.T."/>
            <person name="Winkler M.E."/>
        </authorList>
    </citation>
    <scope>NUCLEOTIDE SEQUENCE</scope>
</reference>
<proteinExistence type="predicted"/>
<dbReference type="EMBL" id="UINC01155012">
    <property type="protein sequence ID" value="SVD50613.1"/>
    <property type="molecule type" value="Genomic_DNA"/>
</dbReference>
<gene>
    <name evidence="1" type="ORF">METZ01_LOCUS403467</name>
</gene>
<sequence length="54" mass="6141">MLYGTNTGRPGIRSVPAGHLEDASFVQPKWNVYTSRQHPFLLIEEGVDNFYEDS</sequence>